<dbReference type="Gene3D" id="3.40.50.300">
    <property type="entry name" value="P-loop containing nucleotide triphosphate hydrolases"/>
    <property type="match status" value="2"/>
</dbReference>
<evidence type="ECO:0000256" key="10">
    <source>
        <dbReference type="SAM" id="MobiDB-lite"/>
    </source>
</evidence>
<evidence type="ECO:0000256" key="1">
    <source>
        <dbReference type="ARBA" id="ARBA00004141"/>
    </source>
</evidence>
<keyword evidence="15" id="KW-1185">Reference proteome</keyword>
<dbReference type="EMBL" id="KQ030526">
    <property type="protein sequence ID" value="KJZ74389.1"/>
    <property type="molecule type" value="Genomic_DNA"/>
</dbReference>
<dbReference type="GO" id="GO:0090374">
    <property type="term" value="P:oligopeptide export from mitochondrion"/>
    <property type="evidence" value="ECO:0007669"/>
    <property type="project" value="TreeGrafter"/>
</dbReference>
<dbReference type="SMART" id="SM00382">
    <property type="entry name" value="AAA"/>
    <property type="match status" value="2"/>
</dbReference>
<dbReference type="Pfam" id="PF00005">
    <property type="entry name" value="ABC_tran"/>
    <property type="match status" value="2"/>
</dbReference>
<proteinExistence type="inferred from homology"/>
<keyword evidence="8 11" id="KW-1133">Transmembrane helix</keyword>
<feature type="transmembrane region" description="Helical" evidence="11">
    <location>
        <begin position="828"/>
        <end position="851"/>
    </location>
</feature>
<keyword evidence="4 11" id="KW-0812">Transmembrane</keyword>
<feature type="transmembrane region" description="Helical" evidence="11">
    <location>
        <begin position="940"/>
        <end position="962"/>
    </location>
</feature>
<feature type="transmembrane region" description="Helical" evidence="11">
    <location>
        <begin position="712"/>
        <end position="734"/>
    </location>
</feature>
<name>A0A0F8A4Y5_9HYPO</name>
<dbReference type="InterPro" id="IPR036640">
    <property type="entry name" value="ABC1_TM_sf"/>
</dbReference>
<evidence type="ECO:0000256" key="7">
    <source>
        <dbReference type="ARBA" id="ARBA00022840"/>
    </source>
</evidence>
<feature type="transmembrane region" description="Helical" evidence="11">
    <location>
        <begin position="197"/>
        <end position="217"/>
    </location>
</feature>
<keyword evidence="3" id="KW-0813">Transport</keyword>
<evidence type="ECO:0000256" key="4">
    <source>
        <dbReference type="ARBA" id="ARBA00022692"/>
    </source>
</evidence>
<comment type="subcellular location">
    <subcellularLocation>
        <location evidence="1">Membrane</location>
        <topology evidence="1">Multi-pass membrane protein</topology>
    </subcellularLocation>
</comment>
<dbReference type="InterPro" id="IPR003439">
    <property type="entry name" value="ABC_transporter-like_ATP-bd"/>
</dbReference>
<keyword evidence="9 11" id="KW-0472">Membrane</keyword>
<feature type="domain" description="ABC transporter" evidence="12">
    <location>
        <begin position="400"/>
        <end position="645"/>
    </location>
</feature>
<dbReference type="SUPFAM" id="SSF90123">
    <property type="entry name" value="ABC transporter transmembrane region"/>
    <property type="match status" value="2"/>
</dbReference>
<keyword evidence="7" id="KW-0067">ATP-binding</keyword>
<dbReference type="FunFam" id="3.40.50.300:FF:000251">
    <property type="entry name" value="ABC transporter B family member 19"/>
    <property type="match status" value="1"/>
</dbReference>
<dbReference type="SUPFAM" id="SSF52540">
    <property type="entry name" value="P-loop containing nucleoside triphosphate hydrolases"/>
    <property type="match status" value="2"/>
</dbReference>
<dbReference type="PROSITE" id="PS50929">
    <property type="entry name" value="ABC_TM1F"/>
    <property type="match status" value="2"/>
</dbReference>
<dbReference type="PANTHER" id="PTHR43394">
    <property type="entry name" value="ATP-DEPENDENT PERMEASE MDL1, MITOCHONDRIAL"/>
    <property type="match status" value="1"/>
</dbReference>
<feature type="transmembrane region" description="Helical" evidence="11">
    <location>
        <begin position="74"/>
        <end position="101"/>
    </location>
</feature>
<dbReference type="InterPro" id="IPR017871">
    <property type="entry name" value="ABC_transporter-like_CS"/>
</dbReference>
<feature type="transmembrane region" description="Helical" evidence="11">
    <location>
        <begin position="121"/>
        <end position="145"/>
    </location>
</feature>
<evidence type="ECO:0000313" key="15">
    <source>
        <dbReference type="Proteomes" id="UP000054481"/>
    </source>
</evidence>
<evidence type="ECO:0008006" key="16">
    <source>
        <dbReference type="Google" id="ProtNLM"/>
    </source>
</evidence>
<keyword evidence="5" id="KW-0677">Repeat</keyword>
<keyword evidence="6" id="KW-0547">Nucleotide-binding</keyword>
<dbReference type="PROSITE" id="PS50893">
    <property type="entry name" value="ABC_TRANSPORTER_2"/>
    <property type="match status" value="2"/>
</dbReference>
<feature type="transmembrane region" description="Helical" evidence="11">
    <location>
        <begin position="857"/>
        <end position="875"/>
    </location>
</feature>
<dbReference type="PROSITE" id="PS00211">
    <property type="entry name" value="ABC_TRANSPORTER_1"/>
    <property type="match status" value="2"/>
</dbReference>
<feature type="transmembrane region" description="Helical" evidence="11">
    <location>
        <begin position="300"/>
        <end position="319"/>
    </location>
</feature>
<dbReference type="CDD" id="cd18577">
    <property type="entry name" value="ABC_6TM_Pgp_ABCB1_D1_like"/>
    <property type="match status" value="1"/>
</dbReference>
<evidence type="ECO:0000256" key="2">
    <source>
        <dbReference type="ARBA" id="ARBA00007577"/>
    </source>
</evidence>
<dbReference type="Proteomes" id="UP000054481">
    <property type="component" value="Unassembled WGS sequence"/>
</dbReference>
<dbReference type="GO" id="GO:0005743">
    <property type="term" value="C:mitochondrial inner membrane"/>
    <property type="evidence" value="ECO:0007669"/>
    <property type="project" value="TreeGrafter"/>
</dbReference>
<feature type="transmembrane region" description="Helical" evidence="11">
    <location>
        <begin position="754"/>
        <end position="777"/>
    </location>
</feature>
<feature type="transmembrane region" description="Helical" evidence="11">
    <location>
        <begin position="974"/>
        <end position="996"/>
    </location>
</feature>
<dbReference type="FunFam" id="1.20.1560.10:FF:000057">
    <property type="entry name" value="ABC multidrug transporter SitT"/>
    <property type="match status" value="1"/>
</dbReference>
<dbReference type="InterPro" id="IPR039421">
    <property type="entry name" value="Type_1_exporter"/>
</dbReference>
<dbReference type="FunFam" id="3.40.50.300:FF:000913">
    <property type="entry name" value="ABC multidrug transporter SitT"/>
    <property type="match status" value="1"/>
</dbReference>
<comment type="similarity">
    <text evidence="2">Belongs to the ABC transporter superfamily. ABCB family. Multidrug resistance exporter (TC 3.A.1.201) subfamily.</text>
</comment>
<dbReference type="InterPro" id="IPR011527">
    <property type="entry name" value="ABC1_TM_dom"/>
</dbReference>
<evidence type="ECO:0000259" key="13">
    <source>
        <dbReference type="PROSITE" id="PS50929"/>
    </source>
</evidence>
<evidence type="ECO:0000256" key="11">
    <source>
        <dbReference type="SAM" id="Phobius"/>
    </source>
</evidence>
<gene>
    <name evidence="14" type="ORF">HIM_06199</name>
</gene>
<dbReference type="Pfam" id="PF00664">
    <property type="entry name" value="ABC_membrane"/>
    <property type="match status" value="2"/>
</dbReference>
<dbReference type="OrthoDB" id="6500128at2759"/>
<evidence type="ECO:0000256" key="5">
    <source>
        <dbReference type="ARBA" id="ARBA00022737"/>
    </source>
</evidence>
<sequence length="1288" mass="139415">MPVLDAASSPKAPADTMPAPAPDQSTGLVTSTAARVQGVKADADDCGEEQEASGLSNYLRIFAYNDAKDRLVNVVALVFAIASGTLLPLVELVFGNFVTAFNDYAAGKLSRDDFMSQLARYTLYFVYLFAAKLALTYAWTVLVNVTAIRTTTRLRVDYVRQTLRQDVPFFDGTGASSIASQLTLNGNLVNNSISEKLGLLVQAVAGLVACFAVAFAVQWKLTLVVLITVPANVVVNIWCMGKNGAIEANMFDIYSESSSLAQEAFSNIRTTHAFWAFPKLAVRFDALLDRARQIGKAKSLIQATMFPSEFFCVIAAYALAFWQGLRMFASGEIRDSGTVVTVVFCMLIAAQTTTTIMWLSETVTRGAAAAQELFSVIDREPVVDSLSAKGSRIAQFRGGIQLRNVRFSYPSRPDEPVLDGLSLDIPAGKTTALVGVSGSGKTTIFGLLERWYAPSAGSITLDGHNLEHLNLQWLRTNVRLVQQEPTLFSGTIFQSVVDGLAGTDGYHAPYEAKRRLVHEACRAAHAHEFIQNLPEGYDTYIGERGASLSGGQKQRIVIARSIISNPKVLLLDEATSALDPAAERIVQAALNDVTKSRTTIVIAHRLSTIRGADNIAVMQKGAIVESGTHDSLVALGGSYAKLVRAQDLGQSTGSDDSAVDSSDEWSEPFPNPDLILTRASTTTSIAVADPQVEQRYGLLYGLMLILKEQRSLWWPMVFGFLCCIVAGGTHPVVAVLFSKVMTVFQDVDISRGDFFALMFLVVALANVVAYGIAGWIANVSAQTIMRAYRGEIFRNILLQDISFFDRPENSTGALVSRLATEPTALQDLLSFTILLVMINVISVVSSALLAIGVGWKLGLVLTFVALPVVLGAGSIRVRLEYQFEDDTAARFAESSGVASEAVMGIRTISSLALEPVIVQRYEDRLRGIANRAMGSLGWKMFFYALSQSASFLAMALGFWYGGVLISRGEYTSEQFYLVFTAVILSGEAASQLFTWVTSFSQARTAINYILQLRRARCASDGPEPDVHGGYRDHPPVGNGASGPNGPRVVCDAVEFAYPSRPNTRVIRGIDVTIPSGKMVAFVGASGCGKSTMIALLERFYDPSAGQIRMSGVDIRTVNRRQHRHETALVQQEPLLFQGSIRENIALGLEDGEPSDAELEAACRAANIWDLVSSLSQGLDTPCGKQGLLLSGGQRQRVALARALIRKPRLLLLDEATSALDAESEKVVKEALDRATVAVAHRLSTIRDADAIVVFAHGRIVETGTHEELVSKRGVYYSMVSGQSLDMEA</sequence>
<reference evidence="14 15" key="1">
    <citation type="journal article" date="2014" name="Genome Biol. Evol.">
        <title>Comparative genomics and transcriptomics analyses reveal divergent lifestyle features of nematode endoparasitic fungus Hirsutella minnesotensis.</title>
        <authorList>
            <person name="Lai Y."/>
            <person name="Liu K."/>
            <person name="Zhang X."/>
            <person name="Zhang X."/>
            <person name="Li K."/>
            <person name="Wang N."/>
            <person name="Shu C."/>
            <person name="Wu Y."/>
            <person name="Wang C."/>
            <person name="Bushley K.E."/>
            <person name="Xiang M."/>
            <person name="Liu X."/>
        </authorList>
    </citation>
    <scope>NUCLEOTIDE SEQUENCE [LARGE SCALE GENOMIC DNA]</scope>
    <source>
        <strain evidence="14 15">3608</strain>
    </source>
</reference>
<feature type="domain" description="ABC transmembrane type-1" evidence="13">
    <location>
        <begin position="717"/>
        <end position="1001"/>
    </location>
</feature>
<evidence type="ECO:0000313" key="14">
    <source>
        <dbReference type="EMBL" id="KJZ74389.1"/>
    </source>
</evidence>
<evidence type="ECO:0000256" key="8">
    <source>
        <dbReference type="ARBA" id="ARBA00022989"/>
    </source>
</evidence>
<accession>A0A0F8A4Y5</accession>
<dbReference type="InterPro" id="IPR027417">
    <property type="entry name" value="P-loop_NTPase"/>
</dbReference>
<feature type="region of interest" description="Disordered" evidence="10">
    <location>
        <begin position="1"/>
        <end position="27"/>
    </location>
</feature>
<dbReference type="GO" id="GO:0016887">
    <property type="term" value="F:ATP hydrolysis activity"/>
    <property type="evidence" value="ECO:0007669"/>
    <property type="project" value="InterPro"/>
</dbReference>
<dbReference type="CDD" id="cd03249">
    <property type="entry name" value="ABC_MTABC3_MDL1_MDL2"/>
    <property type="match status" value="1"/>
</dbReference>
<dbReference type="GO" id="GO:0015421">
    <property type="term" value="F:ABC-type oligopeptide transporter activity"/>
    <property type="evidence" value="ECO:0007669"/>
    <property type="project" value="TreeGrafter"/>
</dbReference>
<feature type="domain" description="ABC transmembrane type-1" evidence="13">
    <location>
        <begin position="74"/>
        <end position="365"/>
    </location>
</feature>
<evidence type="ECO:0000256" key="6">
    <source>
        <dbReference type="ARBA" id="ARBA00022741"/>
    </source>
</evidence>
<dbReference type="PANTHER" id="PTHR43394:SF11">
    <property type="entry name" value="ATP-BINDING CASSETTE TRANSPORTER"/>
    <property type="match status" value="1"/>
</dbReference>
<evidence type="ECO:0000256" key="3">
    <source>
        <dbReference type="ARBA" id="ARBA00022448"/>
    </source>
</evidence>
<dbReference type="CDD" id="cd18578">
    <property type="entry name" value="ABC_6TM_Pgp_ABCB1_D2_like"/>
    <property type="match status" value="1"/>
</dbReference>
<evidence type="ECO:0000256" key="9">
    <source>
        <dbReference type="ARBA" id="ARBA00023136"/>
    </source>
</evidence>
<organism evidence="14 15">
    <name type="scientific">Hirsutella minnesotensis 3608</name>
    <dbReference type="NCBI Taxonomy" id="1043627"/>
    <lineage>
        <taxon>Eukaryota</taxon>
        <taxon>Fungi</taxon>
        <taxon>Dikarya</taxon>
        <taxon>Ascomycota</taxon>
        <taxon>Pezizomycotina</taxon>
        <taxon>Sordariomycetes</taxon>
        <taxon>Hypocreomycetidae</taxon>
        <taxon>Hypocreales</taxon>
        <taxon>Ophiocordycipitaceae</taxon>
        <taxon>Hirsutella</taxon>
    </lineage>
</organism>
<feature type="transmembrane region" description="Helical" evidence="11">
    <location>
        <begin position="223"/>
        <end position="241"/>
    </location>
</feature>
<dbReference type="Gene3D" id="1.20.1560.10">
    <property type="entry name" value="ABC transporter type 1, transmembrane domain"/>
    <property type="match status" value="1"/>
</dbReference>
<dbReference type="InterPro" id="IPR003593">
    <property type="entry name" value="AAA+_ATPase"/>
</dbReference>
<dbReference type="GO" id="GO:0005524">
    <property type="term" value="F:ATP binding"/>
    <property type="evidence" value="ECO:0007669"/>
    <property type="project" value="UniProtKB-KW"/>
</dbReference>
<evidence type="ECO:0000259" key="12">
    <source>
        <dbReference type="PROSITE" id="PS50893"/>
    </source>
</evidence>
<feature type="transmembrane region" description="Helical" evidence="11">
    <location>
        <begin position="339"/>
        <end position="359"/>
    </location>
</feature>
<protein>
    <recommendedName>
        <fullName evidence="16">Leptomycin B resistance protein pmd1</fullName>
    </recommendedName>
</protein>
<feature type="domain" description="ABC transporter" evidence="12">
    <location>
        <begin position="1048"/>
        <end position="1281"/>
    </location>
</feature>